<dbReference type="AlphaFoldDB" id="A0A811MS50"/>
<evidence type="ECO:0000256" key="4">
    <source>
        <dbReference type="PROSITE-ProRule" id="PRU00317"/>
    </source>
</evidence>
<feature type="repeat" description="Pumilio" evidence="4">
    <location>
        <begin position="428"/>
        <end position="463"/>
    </location>
</feature>
<keyword evidence="7" id="KW-1185">Reference proteome</keyword>
<feature type="repeat" description="Pumilio" evidence="4">
    <location>
        <begin position="577"/>
        <end position="612"/>
    </location>
</feature>
<name>A0A811MS50_9POAL</name>
<accession>A0A811MS50</accession>
<dbReference type="InterPro" id="IPR033712">
    <property type="entry name" value="Pumilio_RNA-bd"/>
</dbReference>
<protein>
    <recommendedName>
        <fullName evidence="5">PUM-HD domain-containing protein</fullName>
    </recommendedName>
</protein>
<evidence type="ECO:0000259" key="5">
    <source>
        <dbReference type="PROSITE" id="PS50303"/>
    </source>
</evidence>
<dbReference type="SMART" id="SM00025">
    <property type="entry name" value="Pumilio"/>
    <property type="match status" value="8"/>
</dbReference>
<dbReference type="InterPro" id="IPR033133">
    <property type="entry name" value="PUM-HD"/>
</dbReference>
<dbReference type="InterPro" id="IPR001313">
    <property type="entry name" value="Pumilio_RNA-bd_rpt"/>
</dbReference>
<dbReference type="PROSITE" id="PS50302">
    <property type="entry name" value="PUM"/>
    <property type="match status" value="4"/>
</dbReference>
<dbReference type="GO" id="GO:0003729">
    <property type="term" value="F:mRNA binding"/>
    <property type="evidence" value="ECO:0007669"/>
    <property type="project" value="TreeGrafter"/>
</dbReference>
<sequence>MRATKAAAAVERTEDKEIDLLLSEIPHVTSPQGRQRGVGVIGDGNGNGVHGASGSDGYTSPMRIGCRRVHCPTDADGYDAQRHGKDAYYDMVLNRRDNGAPLHGGDAGALASRAVTGLRTEQQLVANQLRGLRIGDAQTALQRQGPPPVIHTAPTEVPAAHGAYDGYNFAASGSSVRHEHVFLDQAKPVGYVAARPHRFVSDVGLDDFGGFPRALDTSIGGFMYNRVGHGTGIGWGQGLVQPDFAESYLLSSQAGAEFSSSSPVALKRHYAYGGVPVAANGFSRGRNQFDAFGCDNSPSEVGAEFFSSSPAALDFRGGPKRHYAYGGVSVADNGFARGRNQFEAFHCDNSLMFDGKNMNFLERERERRFQRVNSRALELGSSRTLRFDNVVRVKEGSIYHMAKDQNGCRYLQDKFLEGKHHVDAIFEGIINHIADLMISSFGNYLVQKMLEVCDEGQRLRIVLVLTQDPVKQLIAISLNTHGTRVVQRLIETVRSRDQIMLIISALQPNFMLLVNDPNGNHVIQKCLTNFGAEDNKFIFEGAAANCFNMAVHRHGCCVLQRCISNARGVYQANLIVEICARGFELAQDPFGNYVVQYVLELKIPSANAHLASQFEGKYIYLSKQKVSSNVVERCLKFFPDDAKAVIVHELLLLSGSHFEQLLQDPYANYVIYTALLHTKGHLHNALVEAIRPHEDAIRTSPCCFLLDRFFWPVDTQKIKKIRLPSEQADDILAWHYEKNGLYSVKSAYWMARKRLTEEQGGGQSTSENADGRPVWKEFWRIPLPHEILIFVWKIANNGLATQQNKFRRNIVQRDTCEICGMETESLNHALVGRRHACQLRMAMREHWALPDEKQFLNLDQFNFLDFLLKTERDMRERCLMILWLWRSWQVRNDITHEARGLSIEGSVRFLRSYWTELCNIRQNRDMAGRHNAAVCLAAWHAVPGARDPAEVEALSVREGLRYATENPEIPVVLKPTAARSRLC</sequence>
<keyword evidence="2" id="KW-0810">Translation regulation</keyword>
<dbReference type="SUPFAM" id="SSF48371">
    <property type="entry name" value="ARM repeat"/>
    <property type="match status" value="1"/>
</dbReference>
<evidence type="ECO:0000256" key="2">
    <source>
        <dbReference type="ARBA" id="ARBA00022845"/>
    </source>
</evidence>
<organism evidence="6 7">
    <name type="scientific">Miscanthus lutarioriparius</name>
    <dbReference type="NCBI Taxonomy" id="422564"/>
    <lineage>
        <taxon>Eukaryota</taxon>
        <taxon>Viridiplantae</taxon>
        <taxon>Streptophyta</taxon>
        <taxon>Embryophyta</taxon>
        <taxon>Tracheophyta</taxon>
        <taxon>Spermatophyta</taxon>
        <taxon>Magnoliopsida</taxon>
        <taxon>Liliopsida</taxon>
        <taxon>Poales</taxon>
        <taxon>Poaceae</taxon>
        <taxon>PACMAD clade</taxon>
        <taxon>Panicoideae</taxon>
        <taxon>Andropogonodae</taxon>
        <taxon>Andropogoneae</taxon>
        <taxon>Saccharinae</taxon>
        <taxon>Miscanthus</taxon>
    </lineage>
</organism>
<dbReference type="CDD" id="cd07920">
    <property type="entry name" value="Pumilio"/>
    <property type="match status" value="1"/>
</dbReference>
<dbReference type="Proteomes" id="UP000604825">
    <property type="component" value="Unassembled WGS sequence"/>
</dbReference>
<feature type="repeat" description="Pumilio" evidence="4">
    <location>
        <begin position="505"/>
        <end position="540"/>
    </location>
</feature>
<dbReference type="GO" id="GO:0005737">
    <property type="term" value="C:cytoplasm"/>
    <property type="evidence" value="ECO:0007669"/>
    <property type="project" value="TreeGrafter"/>
</dbReference>
<dbReference type="PANTHER" id="PTHR12537:SF163">
    <property type="entry name" value="OS03G0191700 PROTEIN"/>
    <property type="match status" value="1"/>
</dbReference>
<dbReference type="Gene3D" id="1.25.10.10">
    <property type="entry name" value="Leucine-rich Repeat Variant"/>
    <property type="match status" value="1"/>
</dbReference>
<dbReference type="InterPro" id="IPR011989">
    <property type="entry name" value="ARM-like"/>
</dbReference>
<feature type="domain" description="PUM-HD" evidence="5">
    <location>
        <begin position="364"/>
        <end position="717"/>
    </location>
</feature>
<dbReference type="Pfam" id="PF00806">
    <property type="entry name" value="PUF"/>
    <property type="match status" value="7"/>
</dbReference>
<gene>
    <name evidence="6" type="ORF">NCGR_LOCUS6091</name>
</gene>
<comment type="caution">
    <text evidence="6">The sequence shown here is derived from an EMBL/GenBank/DDBJ whole genome shotgun (WGS) entry which is preliminary data.</text>
</comment>
<dbReference type="FunFam" id="1.25.10.10:FF:000237">
    <property type="entry name" value="Pumilio homolog 9"/>
    <property type="match status" value="1"/>
</dbReference>
<dbReference type="PANTHER" id="PTHR12537">
    <property type="entry name" value="RNA BINDING PROTEIN PUMILIO-RELATED"/>
    <property type="match status" value="1"/>
</dbReference>
<comment type="function">
    <text evidence="3">Sequence-specific RNA-binding protein that regulates translation and mRNA stability by binding the 3'-UTR of target mRNAs.</text>
</comment>
<dbReference type="PROSITE" id="PS50303">
    <property type="entry name" value="PUM_HD"/>
    <property type="match status" value="1"/>
</dbReference>
<dbReference type="InterPro" id="IPR026960">
    <property type="entry name" value="RVT-Znf"/>
</dbReference>
<feature type="repeat" description="Pumilio" evidence="4">
    <location>
        <begin position="468"/>
        <end position="504"/>
    </location>
</feature>
<dbReference type="Pfam" id="PF13966">
    <property type="entry name" value="zf-RVT"/>
    <property type="match status" value="1"/>
</dbReference>
<dbReference type="EMBL" id="CAJGYO010000002">
    <property type="protein sequence ID" value="CAD6209949.1"/>
    <property type="molecule type" value="Genomic_DNA"/>
</dbReference>
<keyword evidence="1" id="KW-0677">Repeat</keyword>
<dbReference type="GO" id="GO:0006417">
    <property type="term" value="P:regulation of translation"/>
    <property type="evidence" value="ECO:0007669"/>
    <property type="project" value="UniProtKB-KW"/>
</dbReference>
<evidence type="ECO:0000313" key="6">
    <source>
        <dbReference type="EMBL" id="CAD6209949.1"/>
    </source>
</evidence>
<reference evidence="6" key="1">
    <citation type="submission" date="2020-10" db="EMBL/GenBank/DDBJ databases">
        <authorList>
            <person name="Han B."/>
            <person name="Lu T."/>
            <person name="Zhao Q."/>
            <person name="Huang X."/>
            <person name="Zhao Y."/>
        </authorList>
    </citation>
    <scope>NUCLEOTIDE SEQUENCE</scope>
</reference>
<evidence type="ECO:0000256" key="3">
    <source>
        <dbReference type="ARBA" id="ARBA00058490"/>
    </source>
</evidence>
<evidence type="ECO:0000256" key="1">
    <source>
        <dbReference type="ARBA" id="ARBA00022737"/>
    </source>
</evidence>
<dbReference type="InterPro" id="IPR016024">
    <property type="entry name" value="ARM-type_fold"/>
</dbReference>
<dbReference type="OrthoDB" id="668540at2759"/>
<proteinExistence type="predicted"/>
<evidence type="ECO:0000313" key="7">
    <source>
        <dbReference type="Proteomes" id="UP000604825"/>
    </source>
</evidence>